<evidence type="ECO:0000256" key="12">
    <source>
        <dbReference type="ARBA" id="ARBA00023006"/>
    </source>
</evidence>
<keyword evidence="10" id="KW-0653">Protein transport</keyword>
<feature type="domain" description="MRH" evidence="20">
    <location>
        <begin position="33"/>
        <end position="175"/>
    </location>
</feature>
<evidence type="ECO:0000313" key="22">
    <source>
        <dbReference type="Proteomes" id="UP001374579"/>
    </source>
</evidence>
<dbReference type="GO" id="GO:0031966">
    <property type="term" value="C:mitochondrial membrane"/>
    <property type="evidence" value="ECO:0007669"/>
    <property type="project" value="UniProtKB-SubCell"/>
</dbReference>
<keyword evidence="16" id="KW-1015">Disulfide bond</keyword>
<dbReference type="Pfam" id="PF09451">
    <property type="entry name" value="ATG27"/>
    <property type="match status" value="1"/>
</dbReference>
<evidence type="ECO:0000256" key="18">
    <source>
        <dbReference type="SAM" id="Phobius"/>
    </source>
</evidence>
<feature type="signal peptide" evidence="19">
    <location>
        <begin position="1"/>
        <end position="30"/>
    </location>
</feature>
<keyword evidence="14" id="KW-0496">Mitochondrion</keyword>
<dbReference type="GO" id="GO:0000139">
    <property type="term" value="C:Golgi membrane"/>
    <property type="evidence" value="ECO:0007669"/>
    <property type="project" value="UniProtKB-SubCell"/>
</dbReference>
<evidence type="ECO:0000256" key="3">
    <source>
        <dbReference type="ARBA" id="ARBA00004394"/>
    </source>
</evidence>
<sequence>MYCLRETSEMKYHKCLMFLIVGQLWSLCYSAGESCKKLGPCSCQSDKGTIDLSPLKGSPKFQDKKDAKGAYLFSYNPCTPFDEGKGCKKVSACQISLDKKTQFPTGTQDSASFSDNGNNNIAITYTATSGDATLRTTIVTLKCDKSGGEDKLDVDGETSPATYTMTLTSSHCCPKSGPSPPSGGGGGSGTLSIGSVMLIVVLALLVVYVAAGVGIQKGVRKASGKETFPNYTFWSSLPGFIKDGMIFTCSRCKRGSSYDQI</sequence>
<dbReference type="InterPro" id="IPR044865">
    <property type="entry name" value="MRH_dom"/>
</dbReference>
<keyword evidence="12" id="KW-0072">Autophagy</keyword>
<dbReference type="GO" id="GO:0005802">
    <property type="term" value="C:trans-Golgi network"/>
    <property type="evidence" value="ECO:0007669"/>
    <property type="project" value="TreeGrafter"/>
</dbReference>
<protein>
    <recommendedName>
        <fullName evidence="6">Autophagy-related protein 27</fullName>
    </recommendedName>
</protein>
<evidence type="ECO:0000256" key="13">
    <source>
        <dbReference type="ARBA" id="ARBA00023034"/>
    </source>
</evidence>
<evidence type="ECO:0000256" key="15">
    <source>
        <dbReference type="ARBA" id="ARBA00023136"/>
    </source>
</evidence>
<dbReference type="Gene3D" id="2.70.130.10">
    <property type="entry name" value="Mannose-6-phosphate receptor binding domain"/>
    <property type="match status" value="1"/>
</dbReference>
<evidence type="ECO:0000256" key="11">
    <source>
        <dbReference type="ARBA" id="ARBA00022989"/>
    </source>
</evidence>
<evidence type="ECO:0000256" key="1">
    <source>
        <dbReference type="ARBA" id="ARBA00004304"/>
    </source>
</evidence>
<keyword evidence="17" id="KW-0968">Cytoplasmic vesicle</keyword>
<evidence type="ECO:0000256" key="6">
    <source>
        <dbReference type="ARBA" id="ARBA00013776"/>
    </source>
</evidence>
<proteinExistence type="inferred from homology"/>
<dbReference type="PROSITE" id="PS51914">
    <property type="entry name" value="MRH"/>
    <property type="match status" value="1"/>
</dbReference>
<comment type="subcellular location">
    <subcellularLocation>
        <location evidence="2">Cytoplasmic vesicle membrane</location>
        <topology evidence="2">Single-pass type I membrane protein</topology>
    </subcellularLocation>
    <subcellularLocation>
        <location evidence="3">Golgi apparatus membrane</location>
    </subcellularLocation>
    <subcellularLocation>
        <location evidence="1">Mitochondrion membrane</location>
        <topology evidence="1">Single-pass membrane protein</topology>
    </subcellularLocation>
    <subcellularLocation>
        <location evidence="4">Preautophagosomal structure membrane</location>
        <topology evidence="4">Single-pass type I membrane protein</topology>
    </subcellularLocation>
</comment>
<feature type="transmembrane region" description="Helical" evidence="18">
    <location>
        <begin position="191"/>
        <end position="215"/>
    </location>
</feature>
<dbReference type="SUPFAM" id="SSF50911">
    <property type="entry name" value="Mannose 6-phosphate receptor domain"/>
    <property type="match status" value="1"/>
</dbReference>
<comment type="caution">
    <text evidence="21">The sequence shown here is derived from an EMBL/GenBank/DDBJ whole genome shotgun (WGS) entry which is preliminary data.</text>
</comment>
<keyword evidence="13" id="KW-0333">Golgi apparatus</keyword>
<feature type="chain" id="PRO_5042875544" description="Autophagy-related protein 27" evidence="19">
    <location>
        <begin position="31"/>
        <end position="261"/>
    </location>
</feature>
<evidence type="ECO:0000259" key="20">
    <source>
        <dbReference type="PROSITE" id="PS51914"/>
    </source>
</evidence>
<reference evidence="21 22" key="1">
    <citation type="submission" date="2024-02" db="EMBL/GenBank/DDBJ databases">
        <title>Chromosome-scale genome assembly of the rough periwinkle Littorina saxatilis.</title>
        <authorList>
            <person name="De Jode A."/>
            <person name="Faria R."/>
            <person name="Formenti G."/>
            <person name="Sims Y."/>
            <person name="Smith T.P."/>
            <person name="Tracey A."/>
            <person name="Wood J.M.D."/>
            <person name="Zagrodzka Z.B."/>
            <person name="Johannesson K."/>
            <person name="Butlin R.K."/>
            <person name="Leder E.H."/>
        </authorList>
    </citation>
    <scope>NUCLEOTIDE SEQUENCE [LARGE SCALE GENOMIC DNA]</scope>
    <source>
        <strain evidence="21">Snail1</strain>
        <tissue evidence="21">Muscle</tissue>
    </source>
</reference>
<gene>
    <name evidence="21" type="ORF">V1264_013168</name>
</gene>
<evidence type="ECO:0000256" key="19">
    <source>
        <dbReference type="SAM" id="SignalP"/>
    </source>
</evidence>
<dbReference type="PANTHER" id="PTHR15071:SF0">
    <property type="entry name" value="MANNOSE 6-PHOSPHATE RECEPTOR-LIKE PROTEIN 1"/>
    <property type="match status" value="1"/>
</dbReference>
<dbReference type="InterPro" id="IPR009011">
    <property type="entry name" value="Man6P_isomerase_rcpt-bd_dom_sf"/>
</dbReference>
<comment type="similarity">
    <text evidence="5">Belongs to the ATG27 family.</text>
</comment>
<dbReference type="AlphaFoldDB" id="A0AAN9GHG5"/>
<dbReference type="GO" id="GO:0010008">
    <property type="term" value="C:endosome membrane"/>
    <property type="evidence" value="ECO:0007669"/>
    <property type="project" value="UniProtKB-SubCell"/>
</dbReference>
<keyword evidence="11 18" id="KW-1133">Transmembrane helix</keyword>
<evidence type="ECO:0000256" key="14">
    <source>
        <dbReference type="ARBA" id="ARBA00023128"/>
    </source>
</evidence>
<keyword evidence="9 19" id="KW-0732">Signal</keyword>
<evidence type="ECO:0000256" key="17">
    <source>
        <dbReference type="ARBA" id="ARBA00023329"/>
    </source>
</evidence>
<evidence type="ECO:0000256" key="9">
    <source>
        <dbReference type="ARBA" id="ARBA00022729"/>
    </source>
</evidence>
<evidence type="ECO:0000313" key="21">
    <source>
        <dbReference type="EMBL" id="KAK7109053.1"/>
    </source>
</evidence>
<evidence type="ECO:0000256" key="16">
    <source>
        <dbReference type="ARBA" id="ARBA00023157"/>
    </source>
</evidence>
<evidence type="ECO:0000256" key="10">
    <source>
        <dbReference type="ARBA" id="ARBA00022927"/>
    </source>
</evidence>
<evidence type="ECO:0000256" key="2">
    <source>
        <dbReference type="ARBA" id="ARBA00004358"/>
    </source>
</evidence>
<accession>A0AAN9GHG5</accession>
<keyword evidence="22" id="KW-1185">Reference proteome</keyword>
<evidence type="ECO:0000256" key="8">
    <source>
        <dbReference type="ARBA" id="ARBA00022692"/>
    </source>
</evidence>
<evidence type="ECO:0000256" key="7">
    <source>
        <dbReference type="ARBA" id="ARBA00022448"/>
    </source>
</evidence>
<dbReference type="GO" id="GO:0015031">
    <property type="term" value="P:protein transport"/>
    <property type="evidence" value="ECO:0007669"/>
    <property type="project" value="UniProtKB-KW"/>
</dbReference>
<name>A0AAN9GHG5_9CAEN</name>
<dbReference type="GO" id="GO:0006914">
    <property type="term" value="P:autophagy"/>
    <property type="evidence" value="ECO:0007669"/>
    <property type="project" value="UniProtKB-KW"/>
</dbReference>
<evidence type="ECO:0000256" key="4">
    <source>
        <dbReference type="ARBA" id="ARBA00004472"/>
    </source>
</evidence>
<dbReference type="EMBL" id="JBAMIC010000003">
    <property type="protein sequence ID" value="KAK7109053.1"/>
    <property type="molecule type" value="Genomic_DNA"/>
</dbReference>
<keyword evidence="15 18" id="KW-0472">Membrane</keyword>
<keyword evidence="7" id="KW-0813">Transport</keyword>
<organism evidence="21 22">
    <name type="scientific">Littorina saxatilis</name>
    <dbReference type="NCBI Taxonomy" id="31220"/>
    <lineage>
        <taxon>Eukaryota</taxon>
        <taxon>Metazoa</taxon>
        <taxon>Spiralia</taxon>
        <taxon>Lophotrochozoa</taxon>
        <taxon>Mollusca</taxon>
        <taxon>Gastropoda</taxon>
        <taxon>Caenogastropoda</taxon>
        <taxon>Littorinimorpha</taxon>
        <taxon>Littorinoidea</taxon>
        <taxon>Littorinidae</taxon>
        <taxon>Littorina</taxon>
    </lineage>
</organism>
<dbReference type="GO" id="GO:0034045">
    <property type="term" value="C:phagophore assembly site membrane"/>
    <property type="evidence" value="ECO:0007669"/>
    <property type="project" value="UniProtKB-SubCell"/>
</dbReference>
<dbReference type="InterPro" id="IPR018939">
    <property type="entry name" value="Autophagy-rel_prot_27"/>
</dbReference>
<dbReference type="Proteomes" id="UP001374579">
    <property type="component" value="Unassembled WGS sequence"/>
</dbReference>
<dbReference type="PANTHER" id="PTHR15071">
    <property type="entry name" value="MANNOSE-6-PHOSPHATE RECEPTOR FAMILY MEMBER"/>
    <property type="match status" value="1"/>
</dbReference>
<keyword evidence="8 18" id="KW-0812">Transmembrane</keyword>
<evidence type="ECO:0000256" key="5">
    <source>
        <dbReference type="ARBA" id="ARBA00005363"/>
    </source>
</evidence>